<protein>
    <recommendedName>
        <fullName evidence="3">Cyclin-D1-binding protein 1-like N-terminal domain-containing protein</fullName>
    </recommendedName>
</protein>
<feature type="domain" description="Cyclin-D1-binding protein 1-like N-terminal" evidence="3">
    <location>
        <begin position="52"/>
        <end position="227"/>
    </location>
</feature>
<evidence type="ECO:0000313" key="4">
    <source>
        <dbReference type="CGD" id="CAL0000180132"/>
    </source>
</evidence>
<dbReference type="GO" id="GO:0005634">
    <property type="term" value="C:nucleus"/>
    <property type="evidence" value="ECO:0000318"/>
    <property type="project" value="GO_Central"/>
</dbReference>
<reference evidence="5 6" key="1">
    <citation type="journal article" date="2004" name="Proc. Natl. Acad. Sci. U.S.A.">
        <title>The diploid genome sequence of Candida albicans.</title>
        <authorList>
            <person name="Jones T."/>
            <person name="Federspiel N.A."/>
            <person name="Chibana H."/>
            <person name="Dungan J."/>
            <person name="Kalman S."/>
            <person name="Magee B.B."/>
            <person name="Newport G."/>
            <person name="Thorstenson Y.R."/>
            <person name="Agabian N."/>
            <person name="Magee P.T."/>
            <person name="Davis R.W."/>
            <person name="Scherer S."/>
        </authorList>
    </citation>
    <scope>NUCLEOTIDE SEQUENCE [LARGE SCALE GENOMIC DNA]</scope>
    <source>
        <strain evidence="6">SC5314 / ATCC MYA-2876</strain>
    </source>
</reference>
<evidence type="ECO:0000313" key="6">
    <source>
        <dbReference type="Proteomes" id="UP000000559"/>
    </source>
</evidence>
<evidence type="ECO:0000259" key="3">
    <source>
        <dbReference type="Pfam" id="PF13324"/>
    </source>
</evidence>
<keyword evidence="6" id="KW-1185">Reference proteome</keyword>
<sequence length="391" mass="45159">MTKPELKTQNDLKNLLQSFKQATEFWIQSININKFDEINGFTTTTIDNPQQELIKLIKLIKAHTTKVGIIFKPTNLFKDPNVAYNTLEELSETLVLTISIINQLENEQQEEEEAEANKEQKKISKISKIFYDEIIDQIKLLFSSIIELNQELIIIINNENEKDKTNEDGEDNDDDDDAGRLISVGKIWSNCDSLDQLLNEGDLGLLTTKIKQSISLLDDGFEEFVTWANNPEEIEDDPFGFSDDEEEEEEEEQDDDNDNDSLHSIIDTKELSEFANKWVKKIELIKLLISSFKKSSLPPPLKANPNSISGNTIDEINNLQSNLVQLIDNFIIDLMIDRNIHDDEIIRYTNRIINQAIKLSELAMIIYNHQPLTNYEKKLKWYETFINKISL</sequence>
<dbReference type="FunCoup" id="A0A1D8PU13">
    <property type="interactions" value="82"/>
</dbReference>
<name>A0A1D8PU13_CANAL</name>
<dbReference type="GeneID" id="3647092"/>
<feature type="compositionally biased region" description="Acidic residues" evidence="2">
    <location>
        <begin position="232"/>
        <end position="259"/>
    </location>
</feature>
<evidence type="ECO:0000256" key="1">
    <source>
        <dbReference type="SAM" id="Coils"/>
    </source>
</evidence>
<dbReference type="eggNOG" id="ENOG502QZAU">
    <property type="taxonomic scope" value="Eukaryota"/>
</dbReference>
<dbReference type="RefSeq" id="XP_711298.1">
    <property type="nucleotide sequence ID" value="XM_706206.1"/>
</dbReference>
<dbReference type="OrthoDB" id="4088536at2759"/>
<organism evidence="5 6">
    <name type="scientific">Candida albicans (strain SC5314 / ATCC MYA-2876)</name>
    <name type="common">Yeast</name>
    <dbReference type="NCBI Taxonomy" id="237561"/>
    <lineage>
        <taxon>Eukaryota</taxon>
        <taxon>Fungi</taxon>
        <taxon>Dikarya</taxon>
        <taxon>Ascomycota</taxon>
        <taxon>Saccharomycotina</taxon>
        <taxon>Pichiomycetes</taxon>
        <taxon>Debaryomycetaceae</taxon>
        <taxon>Candida/Lodderomyces clade</taxon>
        <taxon>Candida</taxon>
    </lineage>
</organism>
<dbReference type="CGD" id="CAL0000180132">
    <property type="gene designation" value="orf19.6597"/>
</dbReference>
<dbReference type="InterPro" id="IPR049317">
    <property type="entry name" value="GCIP-like_N"/>
</dbReference>
<proteinExistence type="predicted"/>
<reference evidence="5 6" key="2">
    <citation type="journal article" date="2007" name="Genome Biol.">
        <title>Assembly of the Candida albicans genome into sixteen supercontigs aligned on the eight chromosomes.</title>
        <authorList>
            <person name="van het Hoog M."/>
            <person name="Rast T.J."/>
            <person name="Martchenko M."/>
            <person name="Grindle S."/>
            <person name="Dignard D."/>
            <person name="Hogues H."/>
            <person name="Cuomo C."/>
            <person name="Berriman M."/>
            <person name="Scherer S."/>
            <person name="Magee B.B."/>
            <person name="Whiteway M."/>
            <person name="Chibana H."/>
            <person name="Nantel A."/>
            <person name="Magee P.T."/>
        </authorList>
    </citation>
    <scope>GENOME REANNOTATION</scope>
    <source>
        <strain evidence="6">SC5314 / ATCC MYA-2876</strain>
    </source>
</reference>
<dbReference type="SMR" id="A0A1D8PU13"/>
<dbReference type="EMBL" id="CP017630">
    <property type="protein sequence ID" value="AOW31623.1"/>
    <property type="molecule type" value="Genomic_DNA"/>
</dbReference>
<dbReference type="AlphaFoldDB" id="A0A1D8PU13"/>
<dbReference type="Pfam" id="PF13324">
    <property type="entry name" value="GCIP_N"/>
    <property type="match status" value="1"/>
</dbReference>
<gene>
    <name evidence="5" type="ordered locus">CAALFM_CR09660WA</name>
    <name evidence="4" type="ordered locus">orf19.6597</name>
</gene>
<dbReference type="Gene3D" id="1.20.1410.10">
    <property type="entry name" value="I/LWEQ domain"/>
    <property type="match status" value="1"/>
</dbReference>
<dbReference type="OMA" id="WIDTWEI"/>
<evidence type="ECO:0000256" key="2">
    <source>
        <dbReference type="SAM" id="MobiDB-lite"/>
    </source>
</evidence>
<dbReference type="PANTHER" id="PTHR15492:SF1">
    <property type="entry name" value="CYCLIN-D1-BINDING PROTEIN 1"/>
    <property type="match status" value="1"/>
</dbReference>
<evidence type="ECO:0000313" key="5">
    <source>
        <dbReference type="EMBL" id="AOW31623.1"/>
    </source>
</evidence>
<feature type="coiled-coil region" evidence="1">
    <location>
        <begin position="87"/>
        <end position="126"/>
    </location>
</feature>
<keyword evidence="1" id="KW-0175">Coiled coil</keyword>
<dbReference type="KEGG" id="cal:CAALFM_CR09660WA"/>
<reference evidence="5 6" key="3">
    <citation type="journal article" date="2013" name="Genome Biol.">
        <title>Assembly of a phased diploid Candida albicans genome facilitates allele-specific measurements and provides a simple model for repeat and indel structure.</title>
        <authorList>
            <person name="Muzzey D."/>
            <person name="Schwartz K."/>
            <person name="Weissman J.S."/>
            <person name="Sherlock G."/>
        </authorList>
    </citation>
    <scope>NUCLEOTIDE SEQUENCE [LARGE SCALE GENOMIC DNA]</scope>
    <source>
        <strain evidence="6">SC5314 / ATCC MYA-2876</strain>
    </source>
</reference>
<feature type="region of interest" description="Disordered" evidence="2">
    <location>
        <begin position="232"/>
        <end position="262"/>
    </location>
</feature>
<dbReference type="Proteomes" id="UP000000559">
    <property type="component" value="Chromosome R"/>
</dbReference>
<accession>A0A1D8PU13</accession>
<dbReference type="InterPro" id="IPR026907">
    <property type="entry name" value="GCIP-like"/>
</dbReference>
<dbReference type="VEuPathDB" id="FungiDB:CR_09660W_A"/>
<dbReference type="STRING" id="237561.A0A1D8PU13"/>
<dbReference type="InParanoid" id="A0A1D8PU13"/>
<dbReference type="PANTHER" id="PTHR15492">
    <property type="entry name" value="CYCLIN D1-BINDING PROTEIN 1"/>
    <property type="match status" value="1"/>
</dbReference>